<dbReference type="Pfam" id="PF09479">
    <property type="entry name" value="Flg_new"/>
    <property type="match status" value="3"/>
</dbReference>
<protein>
    <submittedName>
        <fullName evidence="6">LPXTG-motif protein cell wall anchor domain protein</fullName>
    </submittedName>
</protein>
<dbReference type="Gene3D" id="2.60.40.4270">
    <property type="entry name" value="Listeria-Bacteroides repeat domain"/>
    <property type="match status" value="2"/>
</dbReference>
<evidence type="ECO:0000313" key="7">
    <source>
        <dbReference type="Proteomes" id="UP000070572"/>
    </source>
</evidence>
<dbReference type="RefSeq" id="WP_060920170.1">
    <property type="nucleotide sequence ID" value="NZ_KQ960680.1"/>
</dbReference>
<dbReference type="Proteomes" id="UP000070572">
    <property type="component" value="Unassembled WGS sequence"/>
</dbReference>
<feature type="region of interest" description="Disordered" evidence="3">
    <location>
        <begin position="610"/>
        <end position="629"/>
    </location>
</feature>
<sequence>MLNFNNQPGTLSAEKSGGAIQRSASFLKRLLIVTLFCALSFMLSAPSLVQAEDLQEGTPAEQPSTNVQPVDTAAPTKLITSAAPENKAPAKAHTQAGDGLEIGSELIGQPVRQSTLPAPTIGKVFYDATTISGANVQRKRVGGKTVRSTVWVTLKDKNGNEKATVSVTPTSGTSWTVNLPNNIKVAAGDTVTAYQTLDGATSDVVTANAEPSKASENKDKLKMPTGEIWIEHTNSNQVSVDEHAEAIEMLKNANPDIAKDFKEVKFSIDGTDHAYYEVTYTDGSTSGKIEAPDLKIKTVTETSAAPTIEKVQVTDGQIIVTFAEEVAAGTKFYFVNNFTDNEDNSFTEDGKCIVDKSTWREMSQTVSVDGTKVTFPINDDDLILGKKFGIIVKEPHKFRSCAKSEPVVTTPKKVAVRDPHKLTDADKKAIDKAIRDANTVHGNSKLPDLFQGEPYPAIIEFDKDGNVTIISPNDVVVDDWDSNYNPVFAKNPDGTYKVKEGVKVTKIDAKDLVKNIKPESPAIAVDTDKGEVTITPPAYEKAGEDTDLASYTITYKDESGAEKTVTLTRTVDATGKTTWTSDGAAVDAKSGKVTLQIKDLAVGATITATAKDNGGLEGDTDPLDSDPASETLKTATVSYDANKGTGEMEGKTVNKGTEYEILPNAFTAPENEKFKTWQIGTTEHKAGEKIRVKENTTIKAIWQDIEVTVSYKANGGSSSMDSATMKKGSKYTLLESTFNAPDNTQEFKAWEVDGQEKAPGTEITVDKDTEVKALWKKIKVNVTYDGNGGGGSMTAATVDKGSEYTVLPNGFTAPDDTQEFDTWKVNGQRVAPGTVIKPDKDTVIKATWKKITKYKVTFDGNGGTGKMDEETVKKGGSFKLPASKFEAPKNKEFKGWKIGEKEYQVGDEITVEGNTTVTAIWKDIEYKVTFDGNGGTGKMDEETVKKGDSFKLPANGFAPPAGKEFNGWQIDGKTYKVGESITVNGDVTVKALWKDKPVPPSTTPGKDKPGKQGKLQPQNPAAGGNLSKTGANGMYSLYGSLLLLATGGLFVISRRRRAQR</sequence>
<name>A0AB34X0F9_9ACTO</name>
<evidence type="ECO:0000256" key="3">
    <source>
        <dbReference type="SAM" id="MobiDB-lite"/>
    </source>
</evidence>
<keyword evidence="4" id="KW-0472">Membrane</keyword>
<dbReference type="Gene3D" id="3.10.20.890">
    <property type="match status" value="1"/>
</dbReference>
<evidence type="ECO:0000256" key="1">
    <source>
        <dbReference type="ARBA" id="ARBA00004196"/>
    </source>
</evidence>
<comment type="subcellular location">
    <subcellularLocation>
        <location evidence="1">Cell envelope</location>
    </subcellularLocation>
</comment>
<dbReference type="AlphaFoldDB" id="A0AB34X0F9"/>
<proteinExistence type="predicted"/>
<evidence type="ECO:0000256" key="2">
    <source>
        <dbReference type="ARBA" id="ARBA00022729"/>
    </source>
</evidence>
<dbReference type="InterPro" id="IPR013378">
    <property type="entry name" value="InlB-like_B-rpt"/>
</dbReference>
<evidence type="ECO:0000259" key="5">
    <source>
        <dbReference type="Pfam" id="PF18938"/>
    </source>
</evidence>
<organism evidence="6 7">
    <name type="scientific">Varibaculum cambriense</name>
    <dbReference type="NCBI Taxonomy" id="184870"/>
    <lineage>
        <taxon>Bacteria</taxon>
        <taxon>Bacillati</taxon>
        <taxon>Actinomycetota</taxon>
        <taxon>Actinomycetes</taxon>
        <taxon>Actinomycetales</taxon>
        <taxon>Actinomycetaceae</taxon>
        <taxon>Varibaculum</taxon>
    </lineage>
</organism>
<keyword evidence="4" id="KW-1133">Transmembrane helix</keyword>
<evidence type="ECO:0000313" key="6">
    <source>
        <dbReference type="EMBL" id="KXB81546.1"/>
    </source>
</evidence>
<keyword evidence="4" id="KW-0812">Transmembrane</keyword>
<keyword evidence="2" id="KW-0732">Signal</keyword>
<dbReference type="Pfam" id="PF18938">
    <property type="entry name" value="aRib"/>
    <property type="match status" value="1"/>
</dbReference>
<accession>A0AB34X0F9</accession>
<feature type="region of interest" description="Disordered" evidence="3">
    <location>
        <begin position="994"/>
        <end position="1027"/>
    </location>
</feature>
<dbReference type="InterPro" id="IPR044024">
    <property type="entry name" value="aRib"/>
</dbReference>
<dbReference type="InterPro" id="IPR042229">
    <property type="entry name" value="Listeria/Bacterioides_rpt_sf"/>
</dbReference>
<reference evidence="6 7" key="1">
    <citation type="submission" date="2016-01" db="EMBL/GenBank/DDBJ databases">
        <authorList>
            <person name="Mitreva M."/>
            <person name="Pepin K.H."/>
            <person name="Mihindukulasuriya K.A."/>
            <person name="Fulton R."/>
            <person name="Fronick C."/>
            <person name="O'Laughlin M."/>
            <person name="Miner T."/>
            <person name="Herter B."/>
            <person name="Rosa B.A."/>
            <person name="Cordes M."/>
            <person name="Tomlinson C."/>
            <person name="Wollam A."/>
            <person name="Palsikar V.B."/>
            <person name="Mardis E.R."/>
            <person name="Wilson R.K."/>
        </authorList>
    </citation>
    <scope>NUCLEOTIDE SEQUENCE [LARGE SCALE GENOMIC DNA]</scope>
    <source>
        <strain evidence="6 7">DNF00696</strain>
    </source>
</reference>
<comment type="caution">
    <text evidence="6">The sequence shown here is derived from an EMBL/GenBank/DDBJ whole genome shotgun (WGS) entry which is preliminary data.</text>
</comment>
<gene>
    <name evidence="6" type="ORF">HMPREF1862_00523</name>
</gene>
<dbReference type="GO" id="GO:0030313">
    <property type="term" value="C:cell envelope"/>
    <property type="evidence" value="ECO:0007669"/>
    <property type="project" value="UniProtKB-SubCell"/>
</dbReference>
<dbReference type="EMBL" id="LSDN01000008">
    <property type="protein sequence ID" value="KXB81546.1"/>
    <property type="molecule type" value="Genomic_DNA"/>
</dbReference>
<feature type="transmembrane region" description="Helical" evidence="4">
    <location>
        <begin position="1035"/>
        <end position="1052"/>
    </location>
</feature>
<evidence type="ECO:0000256" key="4">
    <source>
        <dbReference type="SAM" id="Phobius"/>
    </source>
</evidence>
<feature type="domain" description="Atypical Rib" evidence="5">
    <location>
        <begin position="408"/>
        <end position="473"/>
    </location>
</feature>